<organism evidence="3 4">
    <name type="scientific">Parafrankia soli</name>
    <dbReference type="NCBI Taxonomy" id="2599596"/>
    <lineage>
        <taxon>Bacteria</taxon>
        <taxon>Bacillati</taxon>
        <taxon>Actinomycetota</taxon>
        <taxon>Actinomycetes</taxon>
        <taxon>Frankiales</taxon>
        <taxon>Frankiaceae</taxon>
        <taxon>Parafrankia</taxon>
    </lineage>
</organism>
<keyword evidence="1" id="KW-0812">Transmembrane</keyword>
<dbReference type="Proteomes" id="UP000179769">
    <property type="component" value="Unassembled WGS sequence"/>
</dbReference>
<keyword evidence="4" id="KW-1185">Reference proteome</keyword>
<evidence type="ECO:0000256" key="1">
    <source>
        <dbReference type="SAM" id="Phobius"/>
    </source>
</evidence>
<dbReference type="PANTHER" id="PTHR37938">
    <property type="entry name" value="BLL0215 PROTEIN"/>
    <property type="match status" value="1"/>
</dbReference>
<dbReference type="RefSeq" id="WP_071066304.1">
    <property type="nucleotide sequence ID" value="NZ_MAXA01000251.1"/>
</dbReference>
<keyword evidence="1" id="KW-0472">Membrane</keyword>
<comment type="caution">
    <text evidence="3">The sequence shown here is derived from an EMBL/GenBank/DDBJ whole genome shotgun (WGS) entry which is preliminary data.</text>
</comment>
<dbReference type="PANTHER" id="PTHR37938:SF1">
    <property type="entry name" value="BLL0215 PROTEIN"/>
    <property type="match status" value="1"/>
</dbReference>
<dbReference type="InterPro" id="IPR005182">
    <property type="entry name" value="YdbS-like_PH"/>
</dbReference>
<dbReference type="AlphaFoldDB" id="A0A1S1PFE6"/>
<sequence length="169" mass="18648">MAFPDDVLTDDEDVVLHLHPHWGSLVVPAFSVVAALALTTFGVFFVPDGFLREAVQYLVLALGLAAIGYFGAAPWLRWITTHYVITTERLMIREGIVTRSGRDIPLVWLNDVSYEQSLLDRMLSAGTLSIESAGERGRMVLSHVPRVEDVHATLYELAEAADGRRRSGG</sequence>
<protein>
    <recommendedName>
        <fullName evidence="2">YdbS-like PH domain-containing protein</fullName>
    </recommendedName>
</protein>
<accession>A0A1S1PFE6</accession>
<evidence type="ECO:0000313" key="4">
    <source>
        <dbReference type="Proteomes" id="UP000179769"/>
    </source>
</evidence>
<evidence type="ECO:0000313" key="3">
    <source>
        <dbReference type="EMBL" id="OHV21613.1"/>
    </source>
</evidence>
<proteinExistence type="predicted"/>
<name>A0A1S1PFE6_9ACTN</name>
<keyword evidence="1" id="KW-1133">Transmembrane helix</keyword>
<dbReference type="EMBL" id="MAXA01000251">
    <property type="protein sequence ID" value="OHV21613.1"/>
    <property type="molecule type" value="Genomic_DNA"/>
</dbReference>
<gene>
    <name evidence="3" type="ORF">BBK14_26230</name>
</gene>
<feature type="transmembrane region" description="Helical" evidence="1">
    <location>
        <begin position="57"/>
        <end position="76"/>
    </location>
</feature>
<dbReference type="Pfam" id="PF03703">
    <property type="entry name" value="bPH_2"/>
    <property type="match status" value="1"/>
</dbReference>
<feature type="domain" description="YdbS-like PH" evidence="2">
    <location>
        <begin position="78"/>
        <end position="153"/>
    </location>
</feature>
<reference evidence="4" key="1">
    <citation type="submission" date="2016-07" db="EMBL/GenBank/DDBJ databases">
        <title>Frankia sp. NRRL B-16219 Genome sequencing.</title>
        <authorList>
            <person name="Ghodhbane-Gtari F."/>
            <person name="Swanson E."/>
            <person name="Gueddou A."/>
            <person name="Louati M."/>
            <person name="Nouioui I."/>
            <person name="Hezbri K."/>
            <person name="Abebe-Akele F."/>
            <person name="Simpson S."/>
            <person name="Morris K."/>
            <person name="Thomas K."/>
            <person name="Gtari M."/>
            <person name="Tisa L.S."/>
        </authorList>
    </citation>
    <scope>NUCLEOTIDE SEQUENCE [LARGE SCALE GENOMIC DNA]</scope>
    <source>
        <strain evidence="4">NRRL B-16219</strain>
    </source>
</reference>
<evidence type="ECO:0000259" key="2">
    <source>
        <dbReference type="Pfam" id="PF03703"/>
    </source>
</evidence>
<feature type="transmembrane region" description="Helical" evidence="1">
    <location>
        <begin position="25"/>
        <end position="45"/>
    </location>
</feature>